<dbReference type="AlphaFoldDB" id="A0A4C1X9R8"/>
<gene>
    <name evidence="1" type="ORF">EVAR_30059_1</name>
</gene>
<dbReference type="SUPFAM" id="SSF53098">
    <property type="entry name" value="Ribonuclease H-like"/>
    <property type="match status" value="1"/>
</dbReference>
<dbReference type="InterPro" id="IPR012337">
    <property type="entry name" value="RNaseH-like_sf"/>
</dbReference>
<dbReference type="GO" id="GO:0003676">
    <property type="term" value="F:nucleic acid binding"/>
    <property type="evidence" value="ECO:0007669"/>
    <property type="project" value="InterPro"/>
</dbReference>
<dbReference type="OrthoDB" id="411823at2759"/>
<evidence type="ECO:0000313" key="1">
    <source>
        <dbReference type="EMBL" id="GBP59790.1"/>
    </source>
</evidence>
<keyword evidence="2" id="KW-1185">Reference proteome</keyword>
<dbReference type="Gene3D" id="3.30.420.10">
    <property type="entry name" value="Ribonuclease H-like superfamily/Ribonuclease H"/>
    <property type="match status" value="1"/>
</dbReference>
<reference evidence="1 2" key="1">
    <citation type="journal article" date="2019" name="Commun. Biol.">
        <title>The bagworm genome reveals a unique fibroin gene that provides high tensile strength.</title>
        <authorList>
            <person name="Kono N."/>
            <person name="Nakamura H."/>
            <person name="Ohtoshi R."/>
            <person name="Tomita M."/>
            <person name="Numata K."/>
            <person name="Arakawa K."/>
        </authorList>
    </citation>
    <scope>NUCLEOTIDE SEQUENCE [LARGE SCALE GENOMIC DNA]</scope>
</reference>
<evidence type="ECO:0008006" key="3">
    <source>
        <dbReference type="Google" id="ProtNLM"/>
    </source>
</evidence>
<evidence type="ECO:0000313" key="2">
    <source>
        <dbReference type="Proteomes" id="UP000299102"/>
    </source>
</evidence>
<dbReference type="EMBL" id="BGZK01000771">
    <property type="protein sequence ID" value="GBP59790.1"/>
    <property type="molecule type" value="Genomic_DNA"/>
</dbReference>
<comment type="caution">
    <text evidence="1">The sequence shown here is derived from an EMBL/GenBank/DDBJ whole genome shotgun (WGS) entry which is preliminary data.</text>
</comment>
<protein>
    <recommendedName>
        <fullName evidence="3">RNase H type-1 domain-containing protein</fullName>
    </recommendedName>
</protein>
<name>A0A4C1X9R8_EUMVA</name>
<dbReference type="Proteomes" id="UP000299102">
    <property type="component" value="Unassembled WGS sequence"/>
</dbReference>
<organism evidence="1 2">
    <name type="scientific">Eumeta variegata</name>
    <name type="common">Bagworm moth</name>
    <name type="synonym">Eumeta japonica</name>
    <dbReference type="NCBI Taxonomy" id="151549"/>
    <lineage>
        <taxon>Eukaryota</taxon>
        <taxon>Metazoa</taxon>
        <taxon>Ecdysozoa</taxon>
        <taxon>Arthropoda</taxon>
        <taxon>Hexapoda</taxon>
        <taxon>Insecta</taxon>
        <taxon>Pterygota</taxon>
        <taxon>Neoptera</taxon>
        <taxon>Endopterygota</taxon>
        <taxon>Lepidoptera</taxon>
        <taxon>Glossata</taxon>
        <taxon>Ditrysia</taxon>
        <taxon>Tineoidea</taxon>
        <taxon>Psychidae</taxon>
        <taxon>Oiketicinae</taxon>
        <taxon>Eumeta</taxon>
    </lineage>
</organism>
<accession>A0A4C1X9R8</accession>
<sequence length="291" mass="32539">MSQNCILVDLQLLIYVVRTNTPILLYYFQNGIDFIRNRSTRVRAHPCWGTPSHNLVVSDLGDGLIALRTARVRIGVSDSLTCSLRHKSPQVVRTIYITVIEPTVLYASCAWAPVTGNHPHPPGYHPLAHEARRDISEIVAEGKTVRLFWVRAQVGIAGNEHADELARRAALTKKTAADYDRFPLTYAKKYLFRFRLRGSPYCACDPAKIQDVLHVLEDCDMFLWERAALEAEFGVRISGRHFPEILGDAHRRVPFQGIKQSLKTYGARAAAAYEQPAGSALQSACAVSRVT</sequence>
<dbReference type="InterPro" id="IPR036397">
    <property type="entry name" value="RNaseH_sf"/>
</dbReference>
<proteinExistence type="predicted"/>